<dbReference type="Gene3D" id="2.60.120.260">
    <property type="entry name" value="Galactose-binding domain-like"/>
    <property type="match status" value="1"/>
</dbReference>
<dbReference type="Pfam" id="PF13472">
    <property type="entry name" value="Lipase_GDSL_2"/>
    <property type="match status" value="1"/>
</dbReference>
<dbReference type="PANTHER" id="PTHR37834:SF2">
    <property type="entry name" value="ESTERASE, SGNH HYDROLASE-TYPE"/>
    <property type="match status" value="1"/>
</dbReference>
<name>A0A5E7ZCS1_9SPHN</name>
<organism evidence="3 4">
    <name type="scientific">Sphingomonas aurantiaca</name>
    <dbReference type="NCBI Taxonomy" id="185949"/>
    <lineage>
        <taxon>Bacteria</taxon>
        <taxon>Pseudomonadati</taxon>
        <taxon>Pseudomonadota</taxon>
        <taxon>Alphaproteobacteria</taxon>
        <taxon>Sphingomonadales</taxon>
        <taxon>Sphingomonadaceae</taxon>
        <taxon>Sphingomonas</taxon>
    </lineage>
</organism>
<feature type="domain" description="Carbohydrate esterase 2 N-terminal" evidence="2">
    <location>
        <begin position="46"/>
        <end position="147"/>
    </location>
</feature>
<dbReference type="AlphaFoldDB" id="A0A5E7ZCS1"/>
<dbReference type="InterPro" id="IPR052762">
    <property type="entry name" value="PCW_deacetylase/CE"/>
</dbReference>
<dbReference type="CDD" id="cd01831">
    <property type="entry name" value="Endoglucanase_E_like"/>
    <property type="match status" value="1"/>
</dbReference>
<dbReference type="InterPro" id="IPR040794">
    <property type="entry name" value="CE2_N"/>
</dbReference>
<evidence type="ECO:0000259" key="1">
    <source>
        <dbReference type="Pfam" id="PF13472"/>
    </source>
</evidence>
<sequence>MAEGEGMKEVLGLFATALLSTSVIAASPTLTPTTTKAGAALPVHIGGRVERVAEGYRRQWPGTYFESAFRGPSALLKIGQGDIILHVSVDGAPVAKLVKRKPGLYRVANLANGRHTIRVDVASESQSAPTVFGGFYAASGTRPLPAPSRARQIEFIGDSHTVGYGNISTRRDCTQDEVWATTDTAQAMPALTARRYGADYQVNAISGRGIVRNYDGMAADTVPTAYPFTLFDKAARYADPAWHPHLFVIALGTNDFTTPLHPGEPWKTRDALHADYEQNYVDFVKRLRAHAPNAHVILWATDMANGEIASEVGKVASRLKAEGERDIAFIPVTGLAFTGCHAHPSTSDDARITIALSTYIDTHPEIWAQK</sequence>
<dbReference type="EC" id="3.1.1.-" evidence="3"/>
<dbReference type="InterPro" id="IPR037461">
    <property type="entry name" value="CtCE2-like_dom"/>
</dbReference>
<protein>
    <submittedName>
        <fullName evidence="3">Acetylxylan esterase / glucomannan deacetylase</fullName>
        <ecNumber evidence="3">3.1.1.-</ecNumber>
        <ecNumber evidence="3">3.1.1.72</ecNumber>
    </submittedName>
</protein>
<dbReference type="GO" id="GO:0046555">
    <property type="term" value="F:acetylxylan esterase activity"/>
    <property type="evidence" value="ECO:0007669"/>
    <property type="project" value="UniProtKB-EC"/>
</dbReference>
<evidence type="ECO:0000259" key="2">
    <source>
        <dbReference type="Pfam" id="PF17996"/>
    </source>
</evidence>
<keyword evidence="3" id="KW-0378">Hydrolase</keyword>
<dbReference type="PANTHER" id="PTHR37834">
    <property type="entry name" value="GDSL-LIKE LIPASE/ACYLHYDROLASE DOMAIN PROTEIN (AFU_ORTHOLOGUE AFUA_2G00620)"/>
    <property type="match status" value="1"/>
</dbReference>
<accession>A0A5E7ZCS1</accession>
<reference evidence="3 4" key="1">
    <citation type="submission" date="2019-09" db="EMBL/GenBank/DDBJ databases">
        <authorList>
            <person name="Dittami M. S."/>
        </authorList>
    </citation>
    <scope>NUCLEOTIDE SEQUENCE [LARGE SCALE GENOMIC DNA]</scope>
    <source>
        <strain evidence="3">SPHINGO391</strain>
    </source>
</reference>
<gene>
    <name evidence="3" type="primary">ce2C</name>
    <name evidence="3" type="ORF">SPHINGO391_440290</name>
</gene>
<dbReference type="SUPFAM" id="SSF52266">
    <property type="entry name" value="SGNH hydrolase"/>
    <property type="match status" value="1"/>
</dbReference>
<dbReference type="Pfam" id="PF17996">
    <property type="entry name" value="CE2_N"/>
    <property type="match status" value="1"/>
</dbReference>
<evidence type="ECO:0000313" key="3">
    <source>
        <dbReference type="EMBL" id="VVT14991.1"/>
    </source>
</evidence>
<dbReference type="InterPro" id="IPR036514">
    <property type="entry name" value="SGNH_hydro_sf"/>
</dbReference>
<feature type="domain" description="SGNH hydrolase-type esterase" evidence="1">
    <location>
        <begin position="155"/>
        <end position="332"/>
    </location>
</feature>
<dbReference type="Gene3D" id="3.40.50.1110">
    <property type="entry name" value="SGNH hydrolase"/>
    <property type="match status" value="1"/>
</dbReference>
<dbReference type="EMBL" id="CABVLI010000039">
    <property type="protein sequence ID" value="VVT14991.1"/>
    <property type="molecule type" value="Genomic_DNA"/>
</dbReference>
<evidence type="ECO:0000313" key="4">
    <source>
        <dbReference type="Proteomes" id="UP000326857"/>
    </source>
</evidence>
<proteinExistence type="predicted"/>
<dbReference type="EC" id="3.1.1.72" evidence="3"/>
<dbReference type="Proteomes" id="UP000326857">
    <property type="component" value="Unassembled WGS sequence"/>
</dbReference>
<dbReference type="InterPro" id="IPR013830">
    <property type="entry name" value="SGNH_hydro"/>
</dbReference>